<reference evidence="8 9" key="1">
    <citation type="journal article" date="2013" name="Plant Cell">
        <title>The transition from a phytopathogenic smut ancestor to an anamorphic biocontrol agent deciphered by comparative whole-genome analysis.</title>
        <authorList>
            <person name="Lefebvre F."/>
            <person name="Joly D.L."/>
            <person name="Labbe C."/>
            <person name="Teichmann B."/>
            <person name="Linning R."/>
            <person name="Belzile F."/>
            <person name="Bakkeren G."/>
            <person name="Belanger R.R."/>
        </authorList>
    </citation>
    <scope>NUCLEOTIDE SEQUENCE [LARGE SCALE GENOMIC DNA]</scope>
    <source>
        <strain evidence="8 9">PF-1</strain>
    </source>
</reference>
<evidence type="ECO:0000259" key="7">
    <source>
        <dbReference type="Pfam" id="PF03151"/>
    </source>
</evidence>
<feature type="compositionally biased region" description="Basic and acidic residues" evidence="5">
    <location>
        <begin position="651"/>
        <end position="663"/>
    </location>
</feature>
<feature type="transmembrane region" description="Helical" evidence="6">
    <location>
        <begin position="231"/>
        <end position="256"/>
    </location>
</feature>
<feature type="region of interest" description="Disordered" evidence="5">
    <location>
        <begin position="545"/>
        <end position="588"/>
    </location>
</feature>
<dbReference type="InterPro" id="IPR050186">
    <property type="entry name" value="TPT_transporter"/>
</dbReference>
<evidence type="ECO:0000256" key="2">
    <source>
        <dbReference type="ARBA" id="ARBA00022692"/>
    </source>
</evidence>
<dbReference type="EMBL" id="KE361640">
    <property type="protein sequence ID" value="EPQ27224.1"/>
    <property type="molecule type" value="Genomic_DNA"/>
</dbReference>
<feature type="domain" description="Sugar phosphate transporter" evidence="7">
    <location>
        <begin position="204"/>
        <end position="508"/>
    </location>
</feature>
<feature type="compositionally biased region" description="Polar residues" evidence="5">
    <location>
        <begin position="36"/>
        <end position="56"/>
    </location>
</feature>
<dbReference type="PANTHER" id="PTHR11132">
    <property type="entry name" value="SOLUTE CARRIER FAMILY 35"/>
    <property type="match status" value="1"/>
</dbReference>
<feature type="transmembrane region" description="Helical" evidence="6">
    <location>
        <begin position="464"/>
        <end position="485"/>
    </location>
</feature>
<feature type="transmembrane region" description="Helical" evidence="6">
    <location>
        <begin position="433"/>
        <end position="452"/>
    </location>
</feature>
<dbReference type="RefSeq" id="XP_007880868.1">
    <property type="nucleotide sequence ID" value="XM_007882677.1"/>
</dbReference>
<feature type="transmembrane region" description="Helical" evidence="6">
    <location>
        <begin position="332"/>
        <end position="350"/>
    </location>
</feature>
<feature type="region of interest" description="Disordered" evidence="5">
    <location>
        <begin position="628"/>
        <end position="663"/>
    </location>
</feature>
<feature type="compositionally biased region" description="Basic and acidic residues" evidence="5">
    <location>
        <begin position="628"/>
        <end position="641"/>
    </location>
</feature>
<feature type="transmembrane region" description="Helical" evidence="6">
    <location>
        <begin position="199"/>
        <end position="219"/>
    </location>
</feature>
<keyword evidence="4 6" id="KW-0472">Membrane</keyword>
<dbReference type="eggNOG" id="KOG1443">
    <property type="taxonomic scope" value="Eukaryota"/>
</dbReference>
<dbReference type="AlphaFoldDB" id="A0A061H496"/>
<evidence type="ECO:0000256" key="4">
    <source>
        <dbReference type="ARBA" id="ARBA00023136"/>
    </source>
</evidence>
<dbReference type="HOGENOM" id="CLU_022332_1_0_1"/>
<dbReference type="OrthoDB" id="18894at2759"/>
<feature type="transmembrane region" description="Helical" evidence="6">
    <location>
        <begin position="356"/>
        <end position="376"/>
    </location>
</feature>
<name>A0A061H496_9BASI</name>
<accession>A0A061H496</accession>
<evidence type="ECO:0000256" key="5">
    <source>
        <dbReference type="SAM" id="MobiDB-lite"/>
    </source>
</evidence>
<proteinExistence type="predicted"/>
<protein>
    <recommendedName>
        <fullName evidence="7">Sugar phosphate transporter domain-containing protein</fullName>
    </recommendedName>
</protein>
<keyword evidence="2 6" id="KW-0812">Transmembrane</keyword>
<dbReference type="InterPro" id="IPR004853">
    <property type="entry name" value="Sugar_P_trans_dom"/>
</dbReference>
<dbReference type="Proteomes" id="UP000053664">
    <property type="component" value="Unassembled WGS sequence"/>
</dbReference>
<evidence type="ECO:0000313" key="8">
    <source>
        <dbReference type="EMBL" id="EPQ27224.1"/>
    </source>
</evidence>
<gene>
    <name evidence="8" type="ORF">PFL1_05147</name>
</gene>
<evidence type="ECO:0000256" key="1">
    <source>
        <dbReference type="ARBA" id="ARBA00004141"/>
    </source>
</evidence>
<feature type="compositionally biased region" description="Polar residues" evidence="5">
    <location>
        <begin position="1"/>
        <end position="15"/>
    </location>
</feature>
<organism evidence="8 9">
    <name type="scientific">Pseudozyma flocculosa PF-1</name>
    <dbReference type="NCBI Taxonomy" id="1277687"/>
    <lineage>
        <taxon>Eukaryota</taxon>
        <taxon>Fungi</taxon>
        <taxon>Dikarya</taxon>
        <taxon>Basidiomycota</taxon>
        <taxon>Ustilaginomycotina</taxon>
        <taxon>Ustilaginomycetes</taxon>
        <taxon>Ustilaginales</taxon>
        <taxon>Ustilaginaceae</taxon>
        <taxon>Pseudozyma</taxon>
    </lineage>
</organism>
<keyword evidence="3 6" id="KW-1133">Transmembrane helix</keyword>
<feature type="transmembrane region" description="Helical" evidence="6">
    <location>
        <begin position="306"/>
        <end position="325"/>
    </location>
</feature>
<comment type="subcellular location">
    <subcellularLocation>
        <location evidence="1">Membrane</location>
        <topology evidence="1">Multi-pass membrane protein</topology>
    </subcellularLocation>
</comment>
<dbReference type="GeneID" id="19319245"/>
<sequence length="663" mass="71388">MASPSYNANAWTDATSSTNPLSSSSGQDSSGPTSLTTPVDTSSSPLIDSSTYTSRGSDARSHKSARSGVSDDDEEGDAPIYFAARSSAERVRSSDSQATRSGAGRIGGYLDEEEEDGSGEAGLLSGKRRSDTARPRYDDGEDGRTATARSRDGDNSSIAGGGSYWRLAAEASNTISTRALEHVDGGTTKERKRAYWRAAAVNLTLIGGWYTFSTLISIYNKWMFSPDRLNFSFPLFVTTCHMVMQFILASLAMKLFDEKLVPRKPNGERARPSGHDWASKVVPCAAATALDIGLSNTSLKTITLTFYTMCKSSNLAFVLFFAFLFRLEIIRWSLIGIIALITIGVVMMVAAETKFVLVGAVQVLTASAMGGLRWTLTQMLLDRDGMGLNNPIATIFWLAPVMGACLVVFSAIFEDWHAIFGGDGGWFDGLFRSLKTVALITAPGVLAFGMNLSEFALIQRTSVVTLSVAGIFKEVLTIMIASTIFGDELTPINITGLCIALVGIGLYNYLKYRLITQGPTAFSRTSSSTGLNELSESLRSRASSLAHSLGRPRSTRERGSDVHSLATTRGPGRSGGARGGYDALRHDDGDGDGDAVLFDRDTESVSGRGDAVEIDTHKVSVEIVSAAERQREKERQEKIQEEADLAGWDTSGERETGNGYVER</sequence>
<dbReference type="GO" id="GO:0016020">
    <property type="term" value="C:membrane"/>
    <property type="evidence" value="ECO:0007669"/>
    <property type="project" value="UniProtKB-SubCell"/>
</dbReference>
<evidence type="ECO:0000313" key="9">
    <source>
        <dbReference type="Proteomes" id="UP000053664"/>
    </source>
</evidence>
<dbReference type="KEGG" id="pfp:PFL1_05147"/>
<feature type="compositionally biased region" description="Basic and acidic residues" evidence="5">
    <location>
        <begin position="128"/>
        <end position="154"/>
    </location>
</feature>
<feature type="region of interest" description="Disordered" evidence="5">
    <location>
        <begin position="1"/>
        <end position="157"/>
    </location>
</feature>
<evidence type="ECO:0000256" key="6">
    <source>
        <dbReference type="SAM" id="Phobius"/>
    </source>
</evidence>
<feature type="compositionally biased region" description="Low complexity" evidence="5">
    <location>
        <begin position="16"/>
        <end position="35"/>
    </location>
</feature>
<evidence type="ECO:0000256" key="3">
    <source>
        <dbReference type="ARBA" id="ARBA00022989"/>
    </source>
</evidence>
<feature type="transmembrane region" description="Helical" evidence="6">
    <location>
        <begin position="388"/>
        <end position="413"/>
    </location>
</feature>
<feature type="transmembrane region" description="Helical" evidence="6">
    <location>
        <begin position="491"/>
        <end position="510"/>
    </location>
</feature>
<dbReference type="Pfam" id="PF03151">
    <property type="entry name" value="TPT"/>
    <property type="match status" value="1"/>
</dbReference>